<accession>A0A7J7N4Q7</accession>
<keyword evidence="6" id="KW-0808">Transferase</keyword>
<keyword evidence="14" id="KW-0812">Transmembrane</keyword>
<evidence type="ECO:0000256" key="6">
    <source>
        <dbReference type="ARBA" id="ARBA00022679"/>
    </source>
</evidence>
<dbReference type="InterPro" id="IPR002867">
    <property type="entry name" value="IBR_dom"/>
</dbReference>
<dbReference type="GO" id="GO:0008270">
    <property type="term" value="F:zinc ion binding"/>
    <property type="evidence" value="ECO:0007669"/>
    <property type="project" value="UniProtKB-KW"/>
</dbReference>
<evidence type="ECO:0000256" key="11">
    <source>
        <dbReference type="ARBA" id="ARBA00022833"/>
    </source>
</evidence>
<reference evidence="17 18" key="1">
    <citation type="journal article" date="2020" name="IScience">
        <title>Genome Sequencing of the Endangered Kingdonia uniflora (Circaeasteraceae, Ranunculales) Reveals Potential Mechanisms of Evolutionary Specialization.</title>
        <authorList>
            <person name="Sun Y."/>
            <person name="Deng T."/>
            <person name="Zhang A."/>
            <person name="Moore M.J."/>
            <person name="Landis J.B."/>
            <person name="Lin N."/>
            <person name="Zhang H."/>
            <person name="Zhang X."/>
            <person name="Huang J."/>
            <person name="Zhang X."/>
            <person name="Sun H."/>
            <person name="Wang H."/>
        </authorList>
    </citation>
    <scope>NUCLEOTIDE SEQUENCE [LARGE SCALE GENOMIC DNA]</scope>
    <source>
        <strain evidence="17">TB1705</strain>
        <tissue evidence="17">Leaf</tissue>
    </source>
</reference>
<keyword evidence="10" id="KW-0833">Ubl conjugation pathway</keyword>
<dbReference type="InterPro" id="IPR013083">
    <property type="entry name" value="Znf_RING/FYVE/PHD"/>
</dbReference>
<evidence type="ECO:0000256" key="1">
    <source>
        <dbReference type="ARBA" id="ARBA00001798"/>
    </source>
</evidence>
<dbReference type="PROSITE" id="PS50089">
    <property type="entry name" value="ZF_RING_2"/>
    <property type="match status" value="1"/>
</dbReference>
<dbReference type="SUPFAM" id="SSF57850">
    <property type="entry name" value="RING/U-box"/>
    <property type="match status" value="3"/>
</dbReference>
<feature type="transmembrane region" description="Helical" evidence="14">
    <location>
        <begin position="235"/>
        <end position="256"/>
    </location>
</feature>
<comment type="cofactor">
    <cofactor evidence="2">
        <name>Zn(2+)</name>
        <dbReference type="ChEBI" id="CHEBI:29105"/>
    </cofactor>
</comment>
<dbReference type="GO" id="GO:0061630">
    <property type="term" value="F:ubiquitin protein ligase activity"/>
    <property type="evidence" value="ECO:0007669"/>
    <property type="project" value="UniProtKB-EC"/>
</dbReference>
<feature type="compositionally biased region" description="Polar residues" evidence="13">
    <location>
        <begin position="1"/>
        <end position="10"/>
    </location>
</feature>
<sequence length="266" mass="30470">MGNTQTSLPENSDRQEEGESVESSFTCEICIEPVLSNKKFRNMQKKTCTHPYCVDCISKFIEVKVEENVSEIKCPDPKCDVFLDSLACRSILLESVFVKWCDVLCDSAVLRWERAYCPYPECSALILNECRGKIRKSECPNCKKSFCFKCKIPWHSGYRCEESGEMRDGNDILFGTLAERKKWRRCPTCKHFVERRTGCHAITCRCGTVFCHGCGSKCSSQMCWCKKGRTHSACVLTFMILLLPVIFPVVMLWLIFGSLVPRRLTK</sequence>
<evidence type="ECO:0000256" key="2">
    <source>
        <dbReference type="ARBA" id="ARBA00001947"/>
    </source>
</evidence>
<dbReference type="PROSITE" id="PS51873">
    <property type="entry name" value="TRIAD"/>
    <property type="match status" value="1"/>
</dbReference>
<evidence type="ECO:0000256" key="10">
    <source>
        <dbReference type="ARBA" id="ARBA00022786"/>
    </source>
</evidence>
<evidence type="ECO:0000259" key="15">
    <source>
        <dbReference type="PROSITE" id="PS50089"/>
    </source>
</evidence>
<keyword evidence="14" id="KW-0472">Membrane</keyword>
<dbReference type="AlphaFoldDB" id="A0A7J7N4Q7"/>
<evidence type="ECO:0000256" key="14">
    <source>
        <dbReference type="SAM" id="Phobius"/>
    </source>
</evidence>
<keyword evidence="18" id="KW-1185">Reference proteome</keyword>
<dbReference type="FunFam" id="3.30.40.10:FF:000230">
    <property type="entry name" value="RBR-type E3 ubiquitin transferase"/>
    <property type="match status" value="1"/>
</dbReference>
<dbReference type="GO" id="GO:0016567">
    <property type="term" value="P:protein ubiquitination"/>
    <property type="evidence" value="ECO:0007669"/>
    <property type="project" value="InterPro"/>
</dbReference>
<dbReference type="Gene3D" id="1.20.120.1750">
    <property type="match status" value="1"/>
</dbReference>
<dbReference type="OrthoDB" id="10009520at2759"/>
<evidence type="ECO:0000313" key="18">
    <source>
        <dbReference type="Proteomes" id="UP000541444"/>
    </source>
</evidence>
<evidence type="ECO:0000256" key="5">
    <source>
        <dbReference type="ARBA" id="ARBA00012251"/>
    </source>
</evidence>
<dbReference type="CDD" id="cd22584">
    <property type="entry name" value="Rcat_RBR_unk"/>
    <property type="match status" value="1"/>
</dbReference>
<organism evidence="17 18">
    <name type="scientific">Kingdonia uniflora</name>
    <dbReference type="NCBI Taxonomy" id="39325"/>
    <lineage>
        <taxon>Eukaryota</taxon>
        <taxon>Viridiplantae</taxon>
        <taxon>Streptophyta</taxon>
        <taxon>Embryophyta</taxon>
        <taxon>Tracheophyta</taxon>
        <taxon>Spermatophyta</taxon>
        <taxon>Magnoliopsida</taxon>
        <taxon>Ranunculales</taxon>
        <taxon>Circaeasteraceae</taxon>
        <taxon>Kingdonia</taxon>
    </lineage>
</organism>
<evidence type="ECO:0000256" key="7">
    <source>
        <dbReference type="ARBA" id="ARBA00022723"/>
    </source>
</evidence>
<dbReference type="InterPro" id="IPR017907">
    <property type="entry name" value="Znf_RING_CS"/>
</dbReference>
<comment type="catalytic activity">
    <reaction evidence="1">
        <text>[E2 ubiquitin-conjugating enzyme]-S-ubiquitinyl-L-cysteine + [acceptor protein]-L-lysine = [E2 ubiquitin-conjugating enzyme]-L-cysteine + [acceptor protein]-N(6)-ubiquitinyl-L-lysine.</text>
        <dbReference type="EC" id="2.3.2.31"/>
    </reaction>
</comment>
<comment type="function">
    <text evidence="3">Might act as an E3 ubiquitin-protein ligase, or as part of E3 complex, which accepts ubiquitin from specific E2 ubiquitin-conjugating enzymes and then transfers it to substrates.</text>
</comment>
<proteinExistence type="inferred from homology"/>
<keyword evidence="7" id="KW-0479">Metal-binding</keyword>
<evidence type="ECO:0000313" key="17">
    <source>
        <dbReference type="EMBL" id="KAF6162113.1"/>
    </source>
</evidence>
<comment type="caution">
    <text evidence="17">The sequence shown here is derived from an EMBL/GenBank/DDBJ whole genome shotgun (WGS) entry which is preliminary data.</text>
</comment>
<dbReference type="InterPro" id="IPR031127">
    <property type="entry name" value="E3_UB_ligase_RBR"/>
</dbReference>
<evidence type="ECO:0000256" key="12">
    <source>
        <dbReference type="PROSITE-ProRule" id="PRU00175"/>
    </source>
</evidence>
<name>A0A7J7N4Q7_9MAGN</name>
<dbReference type="InterPro" id="IPR001841">
    <property type="entry name" value="Znf_RING"/>
</dbReference>
<evidence type="ECO:0000256" key="4">
    <source>
        <dbReference type="ARBA" id="ARBA00005884"/>
    </source>
</evidence>
<dbReference type="Gene3D" id="3.30.40.10">
    <property type="entry name" value="Zinc/RING finger domain, C3HC4 (zinc finger)"/>
    <property type="match status" value="1"/>
</dbReference>
<dbReference type="Proteomes" id="UP000541444">
    <property type="component" value="Unassembled WGS sequence"/>
</dbReference>
<evidence type="ECO:0000256" key="13">
    <source>
        <dbReference type="SAM" id="MobiDB-lite"/>
    </source>
</evidence>
<dbReference type="Pfam" id="PF01485">
    <property type="entry name" value="IBR"/>
    <property type="match status" value="1"/>
</dbReference>
<evidence type="ECO:0000256" key="9">
    <source>
        <dbReference type="ARBA" id="ARBA00022771"/>
    </source>
</evidence>
<evidence type="ECO:0000256" key="3">
    <source>
        <dbReference type="ARBA" id="ARBA00003976"/>
    </source>
</evidence>
<dbReference type="PROSITE" id="PS00518">
    <property type="entry name" value="ZF_RING_1"/>
    <property type="match status" value="1"/>
</dbReference>
<feature type="domain" description="RING-type" evidence="16">
    <location>
        <begin position="23"/>
        <end position="235"/>
    </location>
</feature>
<protein>
    <recommendedName>
        <fullName evidence="5">RBR-type E3 ubiquitin transferase</fullName>
        <ecNumber evidence="5">2.3.2.31</ecNumber>
    </recommendedName>
</protein>
<dbReference type="SMART" id="SM00647">
    <property type="entry name" value="IBR"/>
    <property type="match status" value="1"/>
</dbReference>
<evidence type="ECO:0000256" key="8">
    <source>
        <dbReference type="ARBA" id="ARBA00022737"/>
    </source>
</evidence>
<evidence type="ECO:0000259" key="16">
    <source>
        <dbReference type="PROSITE" id="PS51873"/>
    </source>
</evidence>
<feature type="region of interest" description="Disordered" evidence="13">
    <location>
        <begin position="1"/>
        <end position="20"/>
    </location>
</feature>
<dbReference type="EC" id="2.3.2.31" evidence="5"/>
<dbReference type="EMBL" id="JACGCM010001055">
    <property type="protein sequence ID" value="KAF6162113.1"/>
    <property type="molecule type" value="Genomic_DNA"/>
</dbReference>
<keyword evidence="9 12" id="KW-0863">Zinc-finger</keyword>
<feature type="domain" description="RING-type" evidence="15">
    <location>
        <begin position="27"/>
        <end position="78"/>
    </location>
</feature>
<dbReference type="PANTHER" id="PTHR11685">
    <property type="entry name" value="RBR FAMILY RING FINGER AND IBR DOMAIN-CONTAINING"/>
    <property type="match status" value="1"/>
</dbReference>
<gene>
    <name evidence="17" type="ORF">GIB67_008242</name>
</gene>
<keyword evidence="8" id="KW-0677">Repeat</keyword>
<keyword evidence="14" id="KW-1133">Transmembrane helix</keyword>
<keyword evidence="11" id="KW-0862">Zinc</keyword>
<dbReference type="InterPro" id="IPR044066">
    <property type="entry name" value="TRIAD_supradom"/>
</dbReference>
<comment type="similarity">
    <text evidence="4">Belongs to the RBR family. Ariadne subfamily.</text>
</comment>